<organism evidence="2 3">
    <name type="scientific">Sphaerobolus stellatus (strain SS14)</name>
    <dbReference type="NCBI Taxonomy" id="990650"/>
    <lineage>
        <taxon>Eukaryota</taxon>
        <taxon>Fungi</taxon>
        <taxon>Dikarya</taxon>
        <taxon>Basidiomycota</taxon>
        <taxon>Agaricomycotina</taxon>
        <taxon>Agaricomycetes</taxon>
        <taxon>Phallomycetidae</taxon>
        <taxon>Geastrales</taxon>
        <taxon>Sphaerobolaceae</taxon>
        <taxon>Sphaerobolus</taxon>
    </lineage>
</organism>
<feature type="compositionally biased region" description="Acidic residues" evidence="1">
    <location>
        <begin position="146"/>
        <end position="156"/>
    </location>
</feature>
<feature type="region of interest" description="Disordered" evidence="1">
    <location>
        <begin position="117"/>
        <end position="156"/>
    </location>
</feature>
<gene>
    <name evidence="2" type="ORF">M422DRAFT_262095</name>
</gene>
<evidence type="ECO:0000313" key="2">
    <source>
        <dbReference type="EMBL" id="KIJ35686.1"/>
    </source>
</evidence>
<dbReference type="InterPro" id="IPR003428">
    <property type="entry name" value="MAM33"/>
</dbReference>
<dbReference type="AlphaFoldDB" id="A0A0C9VE43"/>
<dbReference type="GO" id="GO:0042256">
    <property type="term" value="P:cytosolic ribosome assembly"/>
    <property type="evidence" value="ECO:0007669"/>
    <property type="project" value="TreeGrafter"/>
</dbReference>
<dbReference type="HOGENOM" id="CLU_072692_0_0_1"/>
<dbReference type="OrthoDB" id="278212at2759"/>
<dbReference type="SUPFAM" id="SSF54529">
    <property type="entry name" value="Mitochondrial glycoprotein MAM33-like"/>
    <property type="match status" value="1"/>
</dbReference>
<dbReference type="PANTHER" id="PTHR10826">
    <property type="entry name" value="COMPLEMENT COMPONENT 1"/>
    <property type="match status" value="1"/>
</dbReference>
<keyword evidence="3" id="KW-1185">Reference proteome</keyword>
<feature type="compositionally biased region" description="Acidic residues" evidence="1">
    <location>
        <begin position="121"/>
        <end position="135"/>
    </location>
</feature>
<dbReference type="Pfam" id="PF02330">
    <property type="entry name" value="MAM33"/>
    <property type="match status" value="1"/>
</dbReference>
<proteinExistence type="predicted"/>
<protein>
    <submittedName>
        <fullName evidence="2">Uncharacterized protein</fullName>
    </submittedName>
</protein>
<evidence type="ECO:0000256" key="1">
    <source>
        <dbReference type="SAM" id="MobiDB-lite"/>
    </source>
</evidence>
<dbReference type="Gene3D" id="3.10.280.10">
    <property type="entry name" value="Mitochondrial glycoprotein"/>
    <property type="match status" value="1"/>
</dbReference>
<sequence length="271" mass="29956">MSAAADKTCKLCHKNPRYTDGTGQATSLYCSNACAKRAGAPLPNPDGLVKRSKDLDLSQLLAQEAQLERAKDDPIEPQSIISLVKGGLWKIESKEGTTDVFLTRKYNNEEIRVNFNMAELDPFEPDEDSDEEDNVDNQRDVAPQGGDEESDDEIEQEPIECRISIAKPRGGALLIDSYAWGNKLSILKISYITDARLVSEDSAEADKKILASGVGPEFEGLPKRIKEEFGRYLEDRGIDSTLAQAINDFIKYKTQKEAMGWFEAVGAFVAT</sequence>
<dbReference type="PANTHER" id="PTHR10826:SF1">
    <property type="entry name" value="COMPLEMENT COMPONENT 1 Q SUBCOMPONENT-BINDING PROTEIN, MITOCHONDRIAL"/>
    <property type="match status" value="1"/>
</dbReference>
<evidence type="ECO:0000313" key="3">
    <source>
        <dbReference type="Proteomes" id="UP000054279"/>
    </source>
</evidence>
<dbReference type="Proteomes" id="UP000054279">
    <property type="component" value="Unassembled WGS sequence"/>
</dbReference>
<accession>A0A0C9VE43</accession>
<name>A0A0C9VE43_SPHS4</name>
<dbReference type="InterPro" id="IPR036561">
    <property type="entry name" value="MAM33_sf"/>
</dbReference>
<reference evidence="2 3" key="1">
    <citation type="submission" date="2014-06" db="EMBL/GenBank/DDBJ databases">
        <title>Evolutionary Origins and Diversification of the Mycorrhizal Mutualists.</title>
        <authorList>
            <consortium name="DOE Joint Genome Institute"/>
            <consortium name="Mycorrhizal Genomics Consortium"/>
            <person name="Kohler A."/>
            <person name="Kuo A."/>
            <person name="Nagy L.G."/>
            <person name="Floudas D."/>
            <person name="Copeland A."/>
            <person name="Barry K.W."/>
            <person name="Cichocki N."/>
            <person name="Veneault-Fourrey C."/>
            <person name="LaButti K."/>
            <person name="Lindquist E.A."/>
            <person name="Lipzen A."/>
            <person name="Lundell T."/>
            <person name="Morin E."/>
            <person name="Murat C."/>
            <person name="Riley R."/>
            <person name="Ohm R."/>
            <person name="Sun H."/>
            <person name="Tunlid A."/>
            <person name="Henrissat B."/>
            <person name="Grigoriev I.V."/>
            <person name="Hibbett D.S."/>
            <person name="Martin F."/>
        </authorList>
    </citation>
    <scope>NUCLEOTIDE SEQUENCE [LARGE SCALE GENOMIC DNA]</scope>
    <source>
        <strain evidence="2 3">SS14</strain>
    </source>
</reference>
<dbReference type="EMBL" id="KN837186">
    <property type="protein sequence ID" value="KIJ35686.1"/>
    <property type="molecule type" value="Genomic_DNA"/>
</dbReference>
<dbReference type="GO" id="GO:0005759">
    <property type="term" value="C:mitochondrial matrix"/>
    <property type="evidence" value="ECO:0007669"/>
    <property type="project" value="InterPro"/>
</dbReference>